<dbReference type="PANTHER" id="PTHR13504:SF38">
    <property type="entry name" value="FIDO DOMAIN-CONTAINING PROTEIN"/>
    <property type="match status" value="1"/>
</dbReference>
<dbReference type="Proteomes" id="UP000034264">
    <property type="component" value="Unassembled WGS sequence"/>
</dbReference>
<evidence type="ECO:0000313" key="5">
    <source>
        <dbReference type="Proteomes" id="UP000034264"/>
    </source>
</evidence>
<reference evidence="4 5" key="1">
    <citation type="journal article" date="2015" name="Nature">
        <title>rRNA introns, odd ribosomes, and small enigmatic genomes across a large radiation of phyla.</title>
        <authorList>
            <person name="Brown C.T."/>
            <person name="Hug L.A."/>
            <person name="Thomas B.C."/>
            <person name="Sharon I."/>
            <person name="Castelle C.J."/>
            <person name="Singh A."/>
            <person name="Wilkins M.J."/>
            <person name="Williams K.H."/>
            <person name="Banfield J.F."/>
        </authorList>
    </citation>
    <scope>NUCLEOTIDE SEQUENCE [LARGE SCALE GENOMIC DNA]</scope>
</reference>
<evidence type="ECO:0000313" key="4">
    <source>
        <dbReference type="EMBL" id="KKU03438.1"/>
    </source>
</evidence>
<dbReference type="InterPro" id="IPR036597">
    <property type="entry name" value="Fido-like_dom_sf"/>
</dbReference>
<dbReference type="Gene3D" id="1.10.3290.10">
    <property type="entry name" value="Fido-like domain"/>
    <property type="match status" value="1"/>
</dbReference>
<dbReference type="AlphaFoldDB" id="A0A0G1PDC9"/>
<dbReference type="GO" id="GO:0005524">
    <property type="term" value="F:ATP binding"/>
    <property type="evidence" value="ECO:0007669"/>
    <property type="project" value="UniProtKB-KW"/>
</dbReference>
<dbReference type="InterPro" id="IPR040198">
    <property type="entry name" value="Fido_containing"/>
</dbReference>
<dbReference type="Pfam" id="PF02661">
    <property type="entry name" value="Fic"/>
    <property type="match status" value="1"/>
</dbReference>
<keyword evidence="2" id="KW-0067">ATP-binding</keyword>
<sequence length="322" mass="36878">MDLSQYKWEITPDIQNKLQEVEVFKKVFEKLPILESTAKIIRRRSILNSAVSSAQIESIPSTIQSPRKEGKNLQMAYEWIYSGRDLPDLSVNIIKDLHARVMRDLFGSAGQLRIEPWAVFNEAGMVIHLAPLHTRLPKLMQEYISFINKLSDNACVQAAVSQFIFEKIHPFADGNGRTGRLISAYVLHQLGFSLSGLVPIEKYINQHRSWYYRTLEPSHNCTEFTVFFIEAIITQANQTLEEIKNPDLETPEGKLLPRRREVFETIKDHPESTFDFLHRRFIGLNSLVLHRDLQHLQKIGLIKKLGSTRGAVYVAVSPDPSA</sequence>
<dbReference type="PANTHER" id="PTHR13504">
    <property type="entry name" value="FIDO DOMAIN-CONTAINING PROTEIN DDB_G0283145"/>
    <property type="match status" value="1"/>
</dbReference>
<name>A0A0G1PDC9_9BACT</name>
<gene>
    <name evidence="4" type="ORF">UX05_C0001G0067</name>
</gene>
<dbReference type="InterPro" id="IPR003812">
    <property type="entry name" value="Fido"/>
</dbReference>
<keyword evidence="2" id="KW-0547">Nucleotide-binding</keyword>
<feature type="active site" evidence="1">
    <location>
        <position position="169"/>
    </location>
</feature>
<dbReference type="EMBL" id="LCKS01000001">
    <property type="protein sequence ID" value="KKU03438.1"/>
    <property type="molecule type" value="Genomic_DNA"/>
</dbReference>
<evidence type="ECO:0000256" key="1">
    <source>
        <dbReference type="PIRSR" id="PIRSR640198-1"/>
    </source>
</evidence>
<feature type="binding site" evidence="2">
    <location>
        <begin position="211"/>
        <end position="212"/>
    </location>
    <ligand>
        <name>ATP</name>
        <dbReference type="ChEBI" id="CHEBI:30616"/>
    </ligand>
</feature>
<dbReference type="PROSITE" id="PS51459">
    <property type="entry name" value="FIDO"/>
    <property type="match status" value="1"/>
</dbReference>
<comment type="caution">
    <text evidence="4">The sequence shown here is derived from an EMBL/GenBank/DDBJ whole genome shotgun (WGS) entry which is preliminary data.</text>
</comment>
<feature type="domain" description="Fido" evidence="3">
    <location>
        <begin position="89"/>
        <end position="230"/>
    </location>
</feature>
<organism evidence="4 5">
    <name type="scientific">Candidatus Amesbacteria bacterium GW2011_GWC2_45_19</name>
    <dbReference type="NCBI Taxonomy" id="1618366"/>
    <lineage>
        <taxon>Bacteria</taxon>
        <taxon>Candidatus Amesiibacteriota</taxon>
    </lineage>
</organism>
<dbReference type="SUPFAM" id="SSF140931">
    <property type="entry name" value="Fic-like"/>
    <property type="match status" value="1"/>
</dbReference>
<feature type="binding site" evidence="2">
    <location>
        <begin position="173"/>
        <end position="180"/>
    </location>
    <ligand>
        <name>ATP</name>
        <dbReference type="ChEBI" id="CHEBI:30616"/>
    </ligand>
</feature>
<protein>
    <submittedName>
        <fullName evidence="4">Fic family protein</fullName>
    </submittedName>
</protein>
<evidence type="ECO:0000256" key="2">
    <source>
        <dbReference type="PIRSR" id="PIRSR640198-2"/>
    </source>
</evidence>
<proteinExistence type="predicted"/>
<accession>A0A0G1PDC9</accession>
<evidence type="ECO:0000259" key="3">
    <source>
        <dbReference type="PROSITE" id="PS51459"/>
    </source>
</evidence>